<sequence length="299" mass="33637">MKPFVSSTTPKASAHSSSRPSIPACSCSHLRKHIQRPWIAYESPSIRRRWKLQHQSAVSAGEVSPADLPPESGGSEQQEQYDLSIDVFPRLHEKDPYSRLGLSRESSFEEVQDARNYLYETYKRHERSREAIELAYDSILQEKMKVRHKYGFQPPRRGRRSDLQGDPLPTGIIGNIKERLEPSVPLPTIVNDGSIFIMMGLWAAWQTSTADPSLPVGAALCFSVWRLFDKRKKRAPEGGDLGRSPIWGAVGVTLFGLFLGSLVSWALVRVLPLPRVIRPDQAGLFIINIVMGLVCIFFK</sequence>
<feature type="region of interest" description="Disordered" evidence="1">
    <location>
        <begin position="1"/>
        <end position="23"/>
    </location>
</feature>
<reference evidence="3 4" key="1">
    <citation type="journal article" date="2024" name="Nat. Commun.">
        <title>Phylogenomics reveals the evolutionary origins of lichenization in chlorophyte algae.</title>
        <authorList>
            <person name="Puginier C."/>
            <person name="Libourel C."/>
            <person name="Otte J."/>
            <person name="Skaloud P."/>
            <person name="Haon M."/>
            <person name="Grisel S."/>
            <person name="Petersen M."/>
            <person name="Berrin J.G."/>
            <person name="Delaux P.M."/>
            <person name="Dal Grande F."/>
            <person name="Keller J."/>
        </authorList>
    </citation>
    <scope>NUCLEOTIDE SEQUENCE [LARGE SCALE GENOMIC DNA]</scope>
    <source>
        <strain evidence="3 4">SAG 216-7</strain>
    </source>
</reference>
<keyword evidence="2" id="KW-0812">Transmembrane</keyword>
<evidence type="ECO:0000313" key="3">
    <source>
        <dbReference type="EMBL" id="KAK9917744.1"/>
    </source>
</evidence>
<name>A0ABR2Z1H3_9CHLO</name>
<comment type="caution">
    <text evidence="3">The sequence shown here is derived from an EMBL/GenBank/DDBJ whole genome shotgun (WGS) entry which is preliminary data.</text>
</comment>
<dbReference type="EMBL" id="JALJOT010000002">
    <property type="protein sequence ID" value="KAK9917744.1"/>
    <property type="molecule type" value="Genomic_DNA"/>
</dbReference>
<keyword evidence="2" id="KW-0472">Membrane</keyword>
<feature type="transmembrane region" description="Helical" evidence="2">
    <location>
        <begin position="211"/>
        <end position="228"/>
    </location>
</feature>
<keyword evidence="2" id="KW-1133">Transmembrane helix</keyword>
<accession>A0ABR2Z1H3</accession>
<evidence type="ECO:0000256" key="2">
    <source>
        <dbReference type="SAM" id="Phobius"/>
    </source>
</evidence>
<evidence type="ECO:0000256" key="1">
    <source>
        <dbReference type="SAM" id="MobiDB-lite"/>
    </source>
</evidence>
<evidence type="ECO:0000313" key="4">
    <source>
        <dbReference type="Proteomes" id="UP001491310"/>
    </source>
</evidence>
<feature type="region of interest" description="Disordered" evidence="1">
    <location>
        <begin position="58"/>
        <end position="79"/>
    </location>
</feature>
<gene>
    <name evidence="3" type="ORF">WJX75_007743</name>
</gene>
<organism evidence="3 4">
    <name type="scientific">Coccomyxa subellipsoidea</name>
    <dbReference type="NCBI Taxonomy" id="248742"/>
    <lineage>
        <taxon>Eukaryota</taxon>
        <taxon>Viridiplantae</taxon>
        <taxon>Chlorophyta</taxon>
        <taxon>core chlorophytes</taxon>
        <taxon>Trebouxiophyceae</taxon>
        <taxon>Trebouxiophyceae incertae sedis</taxon>
        <taxon>Coccomyxaceae</taxon>
        <taxon>Coccomyxa</taxon>
    </lineage>
</organism>
<feature type="transmembrane region" description="Helical" evidence="2">
    <location>
        <begin position="282"/>
        <end position="298"/>
    </location>
</feature>
<proteinExistence type="predicted"/>
<dbReference type="InterPro" id="IPR021788">
    <property type="entry name" value="CPP1-like"/>
</dbReference>
<dbReference type="Pfam" id="PF11833">
    <property type="entry name" value="CPP1-like"/>
    <property type="match status" value="1"/>
</dbReference>
<dbReference type="PANTHER" id="PTHR33372">
    <property type="match status" value="1"/>
</dbReference>
<dbReference type="PANTHER" id="PTHR33372:SF2">
    <property type="entry name" value="PROTEIN CHAPERONE-LIKE PROTEIN OF POR1, CHLOROPLASTIC"/>
    <property type="match status" value="1"/>
</dbReference>
<feature type="compositionally biased region" description="Polar residues" evidence="1">
    <location>
        <begin position="1"/>
        <end position="20"/>
    </location>
</feature>
<feature type="transmembrane region" description="Helical" evidence="2">
    <location>
        <begin position="249"/>
        <end position="270"/>
    </location>
</feature>
<keyword evidence="4" id="KW-1185">Reference proteome</keyword>
<evidence type="ECO:0008006" key="5">
    <source>
        <dbReference type="Google" id="ProtNLM"/>
    </source>
</evidence>
<protein>
    <recommendedName>
        <fullName evidence="5">J domain-containing protein</fullName>
    </recommendedName>
</protein>
<dbReference type="Proteomes" id="UP001491310">
    <property type="component" value="Unassembled WGS sequence"/>
</dbReference>